<proteinExistence type="predicted"/>
<dbReference type="InterPro" id="IPR036322">
    <property type="entry name" value="WD40_repeat_dom_sf"/>
</dbReference>
<accession>A0A7M5X1W6</accession>
<dbReference type="GeneID" id="136798345"/>
<dbReference type="OrthoDB" id="2123049at2759"/>
<dbReference type="SUPFAM" id="SSF50978">
    <property type="entry name" value="WD40 repeat-like"/>
    <property type="match status" value="1"/>
</dbReference>
<name>A0A7M5X1W6_9CNID</name>
<protein>
    <submittedName>
        <fullName evidence="1">Uncharacterized protein</fullName>
    </submittedName>
</protein>
<sequence>MTIFNEDKEKYAIEKIWDETFSNGFNVLSTKKIFRDSEESLVFGCFNGDVKVHKAVYSTQEEIVAFEKDGKSYETKGGPINSLVTSNVTKFSSEDVIVGDSKGLLTILTNGQILKRTQICDSKINAITLDVDSVGNQSIIVGSNDGTIVACTPYNSLWKCRLYEVLKENERSSDISICITAMHVFRMQSATMDVSYLMVADSQKRIHFFQNGTLVKTLHVPSVVTSFCSGCFLNNEDNEQKNVSSPSKSQRISSEDQVAMATKSGAIFIFSNFVVVPYSNLLYPVTYIKQLPATGSDNLDALICCGHFNKMCILQNKKLVTSYETKDWVHSIDILEKRSNSDSFSLVVGSLDNTVNILRLRRNR</sequence>
<organism evidence="1 2">
    <name type="scientific">Clytia hemisphaerica</name>
    <dbReference type="NCBI Taxonomy" id="252671"/>
    <lineage>
        <taxon>Eukaryota</taxon>
        <taxon>Metazoa</taxon>
        <taxon>Cnidaria</taxon>
        <taxon>Hydrozoa</taxon>
        <taxon>Hydroidolina</taxon>
        <taxon>Leptothecata</taxon>
        <taxon>Obeliida</taxon>
        <taxon>Clytiidae</taxon>
        <taxon>Clytia</taxon>
    </lineage>
</organism>
<keyword evidence="2" id="KW-1185">Reference proteome</keyword>
<dbReference type="Gene3D" id="2.130.10.10">
    <property type="entry name" value="YVTN repeat-like/Quinoprotein amine dehydrogenase"/>
    <property type="match status" value="1"/>
</dbReference>
<dbReference type="RefSeq" id="XP_066911049.1">
    <property type="nucleotide sequence ID" value="XM_067054948.1"/>
</dbReference>
<evidence type="ECO:0000313" key="1">
    <source>
        <dbReference type="EnsemblMetazoa" id="CLYHEMP016451.1"/>
    </source>
</evidence>
<dbReference type="EnsemblMetazoa" id="CLYHEMT016451.1">
    <property type="protein sequence ID" value="CLYHEMP016451.1"/>
    <property type="gene ID" value="CLYHEMG016451"/>
</dbReference>
<dbReference type="Proteomes" id="UP000594262">
    <property type="component" value="Unplaced"/>
</dbReference>
<reference evidence="1" key="1">
    <citation type="submission" date="2021-01" db="UniProtKB">
        <authorList>
            <consortium name="EnsemblMetazoa"/>
        </authorList>
    </citation>
    <scope>IDENTIFICATION</scope>
</reference>
<dbReference type="InterPro" id="IPR015943">
    <property type="entry name" value="WD40/YVTN_repeat-like_dom_sf"/>
</dbReference>
<dbReference type="AlphaFoldDB" id="A0A7M5X1W6"/>
<evidence type="ECO:0000313" key="2">
    <source>
        <dbReference type="Proteomes" id="UP000594262"/>
    </source>
</evidence>